<dbReference type="InterPro" id="IPR011527">
    <property type="entry name" value="ABC1_TM_dom"/>
</dbReference>
<dbReference type="Gene3D" id="3.40.50.300">
    <property type="entry name" value="P-loop containing nucleotide triphosphate hydrolases"/>
    <property type="match status" value="2"/>
</dbReference>
<dbReference type="GO" id="GO:0140359">
    <property type="term" value="F:ABC-type transporter activity"/>
    <property type="evidence" value="ECO:0007669"/>
    <property type="project" value="InterPro"/>
</dbReference>
<comment type="caution">
    <text evidence="12">The sequence shown here is derived from an EMBL/GenBank/DDBJ whole genome shotgun (WGS) entry which is preliminary data.</text>
</comment>
<dbReference type="InterPro" id="IPR003439">
    <property type="entry name" value="ABC_transporter-like_ATP-bd"/>
</dbReference>
<evidence type="ECO:0000256" key="9">
    <source>
        <dbReference type="SAM" id="Phobius"/>
    </source>
</evidence>
<feature type="transmembrane region" description="Helical" evidence="9">
    <location>
        <begin position="290"/>
        <end position="311"/>
    </location>
</feature>
<keyword evidence="5 12" id="KW-0067">ATP-binding</keyword>
<evidence type="ECO:0000313" key="13">
    <source>
        <dbReference type="Proteomes" id="UP000324800"/>
    </source>
</evidence>
<feature type="domain" description="ABC transporter" evidence="10">
    <location>
        <begin position="1"/>
        <end position="192"/>
    </location>
</feature>
<dbReference type="GO" id="GO:0005524">
    <property type="term" value="F:ATP binding"/>
    <property type="evidence" value="ECO:0007669"/>
    <property type="project" value="UniProtKB-KW"/>
</dbReference>
<dbReference type="InterPro" id="IPR003593">
    <property type="entry name" value="AAA+_ATPase"/>
</dbReference>
<comment type="subcellular location">
    <subcellularLocation>
        <location evidence="1">Membrane</location>
        <topology evidence="1">Multi-pass membrane protein</topology>
    </subcellularLocation>
</comment>
<dbReference type="GO" id="GO:0016020">
    <property type="term" value="C:membrane"/>
    <property type="evidence" value="ECO:0007669"/>
    <property type="project" value="UniProtKB-SubCell"/>
</dbReference>
<evidence type="ECO:0000256" key="1">
    <source>
        <dbReference type="ARBA" id="ARBA00004141"/>
    </source>
</evidence>
<evidence type="ECO:0000256" key="5">
    <source>
        <dbReference type="ARBA" id="ARBA00022840"/>
    </source>
</evidence>
<evidence type="ECO:0000259" key="10">
    <source>
        <dbReference type="PROSITE" id="PS50893"/>
    </source>
</evidence>
<dbReference type="InterPro" id="IPR027417">
    <property type="entry name" value="P-loop_NTPase"/>
</dbReference>
<dbReference type="PROSITE" id="PS50893">
    <property type="entry name" value="ABC_TRANSPORTER_2"/>
    <property type="match status" value="2"/>
</dbReference>
<feature type="domain" description="ABC transporter" evidence="10">
    <location>
        <begin position="493"/>
        <end position="752"/>
    </location>
</feature>
<dbReference type="CDD" id="cd03250">
    <property type="entry name" value="ABCC_MRP_domain1"/>
    <property type="match status" value="1"/>
</dbReference>
<dbReference type="FunFam" id="3.40.50.300:FF:000997">
    <property type="entry name" value="Multidrug resistance-associated protein 1"/>
    <property type="match status" value="1"/>
</dbReference>
<dbReference type="GO" id="GO:0016887">
    <property type="term" value="F:ATP hydrolysis activity"/>
    <property type="evidence" value="ECO:0007669"/>
    <property type="project" value="InterPro"/>
</dbReference>
<dbReference type="SMART" id="SM00382">
    <property type="entry name" value="AAA"/>
    <property type="match status" value="2"/>
</dbReference>
<name>A0A5J4W2U7_9EUKA</name>
<accession>A0A5J4W2U7</accession>
<organism evidence="12 13">
    <name type="scientific">Streblomastix strix</name>
    <dbReference type="NCBI Taxonomy" id="222440"/>
    <lineage>
        <taxon>Eukaryota</taxon>
        <taxon>Metamonada</taxon>
        <taxon>Preaxostyla</taxon>
        <taxon>Oxymonadida</taxon>
        <taxon>Streblomastigidae</taxon>
        <taxon>Streblomastix</taxon>
    </lineage>
</organism>
<dbReference type="CDD" id="cd03244">
    <property type="entry name" value="ABCC_MRP_domain2"/>
    <property type="match status" value="1"/>
</dbReference>
<feature type="transmembrane region" description="Helical" evidence="9">
    <location>
        <begin position="317"/>
        <end position="336"/>
    </location>
</feature>
<keyword evidence="2" id="KW-0813">Transport</keyword>
<keyword evidence="7 9" id="KW-0472">Membrane</keyword>
<evidence type="ECO:0000256" key="7">
    <source>
        <dbReference type="ARBA" id="ARBA00023136"/>
    </source>
</evidence>
<gene>
    <name evidence="12" type="ORF">EZS28_015625</name>
</gene>
<dbReference type="SUPFAM" id="SSF90123">
    <property type="entry name" value="ABC transporter transmembrane region"/>
    <property type="match status" value="1"/>
</dbReference>
<dbReference type="PANTHER" id="PTHR24223">
    <property type="entry name" value="ATP-BINDING CASSETTE SUB-FAMILY C"/>
    <property type="match status" value="1"/>
</dbReference>
<dbReference type="PROSITE" id="PS00211">
    <property type="entry name" value="ABC_TRANSPORTER_1"/>
    <property type="match status" value="2"/>
</dbReference>
<dbReference type="AlphaFoldDB" id="A0A5J4W2U7"/>
<dbReference type="OrthoDB" id="6500128at2759"/>
<dbReference type="Pfam" id="PF00005">
    <property type="entry name" value="ABC_tran"/>
    <property type="match status" value="2"/>
</dbReference>
<feature type="transmembrane region" description="Helical" evidence="9">
    <location>
        <begin position="403"/>
        <end position="422"/>
    </location>
</feature>
<keyword evidence="6 9" id="KW-1133">Transmembrane helix</keyword>
<dbReference type="EMBL" id="SNRW01003821">
    <property type="protein sequence ID" value="KAA6388849.1"/>
    <property type="molecule type" value="Genomic_DNA"/>
</dbReference>
<dbReference type="Proteomes" id="UP000324800">
    <property type="component" value="Unassembled WGS sequence"/>
</dbReference>
<protein>
    <submittedName>
        <fullName evidence="12">ABC transporter ATP-binding protein</fullName>
    </submittedName>
</protein>
<dbReference type="InterPro" id="IPR050173">
    <property type="entry name" value="ABC_transporter_C-like"/>
</dbReference>
<reference evidence="12 13" key="1">
    <citation type="submission" date="2019-03" db="EMBL/GenBank/DDBJ databases">
        <title>Single cell metagenomics reveals metabolic interactions within the superorganism composed of flagellate Streblomastix strix and complex community of Bacteroidetes bacteria on its surface.</title>
        <authorList>
            <person name="Treitli S.C."/>
            <person name="Kolisko M."/>
            <person name="Husnik F."/>
            <person name="Keeling P."/>
            <person name="Hampl V."/>
        </authorList>
    </citation>
    <scope>NUCLEOTIDE SEQUENCE [LARGE SCALE GENOMIC DNA]</scope>
    <source>
        <strain evidence="12">ST1C</strain>
    </source>
</reference>
<evidence type="ECO:0000256" key="8">
    <source>
        <dbReference type="SAM" id="MobiDB-lite"/>
    </source>
</evidence>
<dbReference type="InterPro" id="IPR036640">
    <property type="entry name" value="ABC1_TM_sf"/>
</dbReference>
<feature type="region of interest" description="Disordered" evidence="8">
    <location>
        <begin position="215"/>
        <end position="238"/>
    </location>
</feature>
<evidence type="ECO:0000256" key="3">
    <source>
        <dbReference type="ARBA" id="ARBA00022692"/>
    </source>
</evidence>
<evidence type="ECO:0000256" key="4">
    <source>
        <dbReference type="ARBA" id="ARBA00022741"/>
    </source>
</evidence>
<feature type="domain" description="ABC transmembrane type-1" evidence="11">
    <location>
        <begin position="263"/>
        <end position="454"/>
    </location>
</feature>
<dbReference type="PROSITE" id="PS50929">
    <property type="entry name" value="ABC_TM1F"/>
    <property type="match status" value="1"/>
</dbReference>
<keyword evidence="3 9" id="KW-0812">Transmembrane</keyword>
<dbReference type="Gene3D" id="1.20.1560.10">
    <property type="entry name" value="ABC transporter type 1, transmembrane domain"/>
    <property type="match status" value="1"/>
</dbReference>
<evidence type="ECO:0000259" key="11">
    <source>
        <dbReference type="PROSITE" id="PS50929"/>
    </source>
</evidence>
<evidence type="ECO:0000313" key="12">
    <source>
        <dbReference type="EMBL" id="KAA6388849.1"/>
    </source>
</evidence>
<proteinExistence type="predicted"/>
<keyword evidence="4" id="KW-0547">Nucleotide-binding</keyword>
<dbReference type="GO" id="GO:0005737">
    <property type="term" value="C:cytoplasm"/>
    <property type="evidence" value="ECO:0007669"/>
    <property type="project" value="UniProtKB-ARBA"/>
</dbReference>
<dbReference type="Pfam" id="PF00664">
    <property type="entry name" value="ABC_membrane"/>
    <property type="match status" value="1"/>
</dbReference>
<dbReference type="SUPFAM" id="SSF52540">
    <property type="entry name" value="P-loop containing nucleoside triphosphate hydrolases"/>
    <property type="match status" value="2"/>
</dbReference>
<evidence type="ECO:0000256" key="2">
    <source>
        <dbReference type="ARBA" id="ARBA00022448"/>
    </source>
</evidence>
<dbReference type="FunFam" id="3.40.50.300:FF:000604">
    <property type="entry name" value="ABC transporter B family member 28"/>
    <property type="match status" value="1"/>
</dbReference>
<evidence type="ECO:0000256" key="6">
    <source>
        <dbReference type="ARBA" id="ARBA00022989"/>
    </source>
</evidence>
<sequence length="755" mass="85274">MVIGGSGSGKSTLGSAIIGDIDRLSGEVKHIGSIAYCPQTPWINNQTIQENITFGQEYNEVKYNDVVHVCALKQDFETLPAGDQTAIGEKGVNLSGGQKARIQLARAVYSDRDIYILDDPLSGADANVGKFLFDECITGRLKDKTRILMTNQLQFIQKADKIIFLKQGRIRAQGSYQEMLDQGIDLSKYIKKDLRNQQYKFRRLMRQNTQFTLIPNEADNLDQNTQNEQKKEEEEDTQATKTIQVAQKIITREEFETKAVPWSHQFFDTTPMGRILNRLTLDLTNVDKGLYNMFIQFIGTCLGLVGQVVIISVNTPFFLTIGIPSLIFQYIINKLYSRASRNLLRMVSRSKSPIFQIFDETISKAGLSIIRAYKLQDVWRGKFVALNDHWGVRYVLFLQGKKINSFVSTVFMGGVVILGWFFMNPAVLSVAISASLTFSSLSSLLIQQSTELESNMTSFGRIQFYSTKIPQEKSRSEIDSFDPPQDFPTQGSVQFDNVSFRYRSGLQYALDVDFQLKGREKIGVCGRTGSGKSSLLFPLFRLIELDPTLQPTMIDVRSGLPIETDPNEEPNRGRILIDGIDISKIDITKLRHSIACIPQNPTLFTGTLRFNLDIGYKYINDDRLWEVLDLIGLKQDVEQLPEGLDTQIADGGSNFSAGQRQLICFGRAILKNCRIVVMDEVTASVDMKHDAKIQKVIQEQFVDKTVIMIAHRLNTLIHCDHIIVMSDGKIIEFDTPARLQNTRGSVFNELMKNMK</sequence>
<dbReference type="InterPro" id="IPR017871">
    <property type="entry name" value="ABC_transporter-like_CS"/>
</dbReference>